<evidence type="ECO:0000256" key="2">
    <source>
        <dbReference type="ARBA" id="ARBA00017703"/>
    </source>
</evidence>
<feature type="domain" description="DNA polymerase III delta N-terminal" evidence="9">
    <location>
        <begin position="25"/>
        <end position="147"/>
    </location>
</feature>
<dbReference type="NCBIfam" id="TIGR01128">
    <property type="entry name" value="holA"/>
    <property type="match status" value="1"/>
</dbReference>
<dbReference type="Proteomes" id="UP000608345">
    <property type="component" value="Unassembled WGS sequence"/>
</dbReference>
<dbReference type="Gene3D" id="1.20.272.10">
    <property type="match status" value="1"/>
</dbReference>
<accession>A0A918MX44</accession>
<keyword evidence="6" id="KW-0239">DNA-directed DNA polymerase</keyword>
<dbReference type="EMBL" id="BMYS01000003">
    <property type="protein sequence ID" value="GGW79684.1"/>
    <property type="molecule type" value="Genomic_DNA"/>
</dbReference>
<evidence type="ECO:0000256" key="3">
    <source>
        <dbReference type="ARBA" id="ARBA00022679"/>
    </source>
</evidence>
<feature type="domain" description="DNA polymerase III delta subunit-like C-terminal" evidence="10">
    <location>
        <begin position="221"/>
        <end position="322"/>
    </location>
</feature>
<dbReference type="GO" id="GO:0009360">
    <property type="term" value="C:DNA polymerase III complex"/>
    <property type="evidence" value="ECO:0007669"/>
    <property type="project" value="InterPro"/>
</dbReference>
<dbReference type="SUPFAM" id="SSF48019">
    <property type="entry name" value="post-AAA+ oligomerization domain-like"/>
    <property type="match status" value="1"/>
</dbReference>
<keyword evidence="4" id="KW-0548">Nucleotidyltransferase</keyword>
<dbReference type="GO" id="GO:0003887">
    <property type="term" value="F:DNA-directed DNA polymerase activity"/>
    <property type="evidence" value="ECO:0007669"/>
    <property type="project" value="UniProtKB-KW"/>
</dbReference>
<comment type="caution">
    <text evidence="11">The sequence shown here is derived from an EMBL/GenBank/DDBJ whole genome shotgun (WGS) entry which is preliminary data.</text>
</comment>
<dbReference type="InterPro" id="IPR008921">
    <property type="entry name" value="DNA_pol3_clamp-load_cplx_C"/>
</dbReference>
<comment type="catalytic activity">
    <reaction evidence="8">
        <text>DNA(n) + a 2'-deoxyribonucleoside 5'-triphosphate = DNA(n+1) + diphosphate</text>
        <dbReference type="Rhea" id="RHEA:22508"/>
        <dbReference type="Rhea" id="RHEA-COMP:17339"/>
        <dbReference type="Rhea" id="RHEA-COMP:17340"/>
        <dbReference type="ChEBI" id="CHEBI:33019"/>
        <dbReference type="ChEBI" id="CHEBI:61560"/>
        <dbReference type="ChEBI" id="CHEBI:173112"/>
        <dbReference type="EC" id="2.7.7.7"/>
    </reaction>
</comment>
<comment type="similarity">
    <text evidence="7">Belongs to the DNA polymerase HolA subunit family.</text>
</comment>
<dbReference type="Gene3D" id="3.40.50.300">
    <property type="entry name" value="P-loop containing nucleotide triphosphate hydrolases"/>
    <property type="match status" value="1"/>
</dbReference>
<evidence type="ECO:0000256" key="5">
    <source>
        <dbReference type="ARBA" id="ARBA00022705"/>
    </source>
</evidence>
<dbReference type="SUPFAM" id="SSF52540">
    <property type="entry name" value="P-loop containing nucleoside triphosphate hydrolases"/>
    <property type="match status" value="1"/>
</dbReference>
<dbReference type="EC" id="2.7.7.7" evidence="1"/>
<evidence type="ECO:0000256" key="1">
    <source>
        <dbReference type="ARBA" id="ARBA00012417"/>
    </source>
</evidence>
<evidence type="ECO:0000259" key="9">
    <source>
        <dbReference type="Pfam" id="PF06144"/>
    </source>
</evidence>
<keyword evidence="3" id="KW-0808">Transferase</keyword>
<dbReference type="PANTHER" id="PTHR34388">
    <property type="entry name" value="DNA POLYMERASE III SUBUNIT DELTA"/>
    <property type="match status" value="1"/>
</dbReference>
<evidence type="ECO:0000259" key="10">
    <source>
        <dbReference type="Pfam" id="PF21694"/>
    </source>
</evidence>
<evidence type="ECO:0000256" key="8">
    <source>
        <dbReference type="ARBA" id="ARBA00049244"/>
    </source>
</evidence>
<protein>
    <recommendedName>
        <fullName evidence="2">DNA polymerase III subunit delta</fullName>
        <ecNumber evidence="1">2.7.7.7</ecNumber>
    </recommendedName>
</protein>
<proteinExistence type="inferred from homology"/>
<dbReference type="RefSeq" id="WP_189384059.1">
    <property type="nucleotide sequence ID" value="NZ_BAABFY010000007.1"/>
</dbReference>
<keyword evidence="5" id="KW-0235">DNA replication</keyword>
<reference evidence="11" key="1">
    <citation type="journal article" date="2014" name="Int. J. Syst. Evol. Microbiol.">
        <title>Complete genome sequence of Corynebacterium casei LMG S-19264T (=DSM 44701T), isolated from a smear-ripened cheese.</title>
        <authorList>
            <consortium name="US DOE Joint Genome Institute (JGI-PGF)"/>
            <person name="Walter F."/>
            <person name="Albersmeier A."/>
            <person name="Kalinowski J."/>
            <person name="Ruckert C."/>
        </authorList>
    </citation>
    <scope>NUCLEOTIDE SEQUENCE</scope>
    <source>
        <strain evidence="11">KCTC 23732</strain>
    </source>
</reference>
<dbReference type="PANTHER" id="PTHR34388:SF1">
    <property type="entry name" value="DNA POLYMERASE III SUBUNIT DELTA"/>
    <property type="match status" value="1"/>
</dbReference>
<evidence type="ECO:0000256" key="7">
    <source>
        <dbReference type="ARBA" id="ARBA00034754"/>
    </source>
</evidence>
<dbReference type="AlphaFoldDB" id="A0A918MX44"/>
<gene>
    <name evidence="11" type="primary">holA</name>
    <name evidence="11" type="ORF">GCM10011450_06840</name>
</gene>
<evidence type="ECO:0000313" key="12">
    <source>
        <dbReference type="Proteomes" id="UP000608345"/>
    </source>
</evidence>
<evidence type="ECO:0000313" key="11">
    <source>
        <dbReference type="EMBL" id="GGW79684.1"/>
    </source>
</evidence>
<dbReference type="GO" id="GO:0006261">
    <property type="term" value="P:DNA-templated DNA replication"/>
    <property type="evidence" value="ECO:0007669"/>
    <property type="project" value="TreeGrafter"/>
</dbReference>
<dbReference type="InterPro" id="IPR027417">
    <property type="entry name" value="P-loop_NTPase"/>
</dbReference>
<reference evidence="11" key="2">
    <citation type="submission" date="2020-09" db="EMBL/GenBank/DDBJ databases">
        <authorList>
            <person name="Sun Q."/>
            <person name="Kim S."/>
        </authorList>
    </citation>
    <scope>NUCLEOTIDE SEQUENCE</scope>
    <source>
        <strain evidence="11">KCTC 23732</strain>
    </source>
</reference>
<dbReference type="Gene3D" id="1.10.8.60">
    <property type="match status" value="1"/>
</dbReference>
<dbReference type="InterPro" id="IPR048466">
    <property type="entry name" value="DNA_pol3_delta-like_C"/>
</dbReference>
<name>A0A918MX44_9BURK</name>
<evidence type="ECO:0000256" key="4">
    <source>
        <dbReference type="ARBA" id="ARBA00022695"/>
    </source>
</evidence>
<dbReference type="GO" id="GO:0003677">
    <property type="term" value="F:DNA binding"/>
    <property type="evidence" value="ECO:0007669"/>
    <property type="project" value="InterPro"/>
</dbReference>
<dbReference type="InterPro" id="IPR010372">
    <property type="entry name" value="DNA_pol3_delta_N"/>
</dbReference>
<dbReference type="Pfam" id="PF21694">
    <property type="entry name" value="DNA_pol3_delta_C"/>
    <property type="match status" value="1"/>
</dbReference>
<keyword evidence="12" id="KW-1185">Reference proteome</keyword>
<organism evidence="11 12">
    <name type="scientific">Advenella faeciporci</name>
    <dbReference type="NCBI Taxonomy" id="797535"/>
    <lineage>
        <taxon>Bacteria</taxon>
        <taxon>Pseudomonadati</taxon>
        <taxon>Pseudomonadota</taxon>
        <taxon>Betaproteobacteria</taxon>
        <taxon>Burkholderiales</taxon>
        <taxon>Alcaligenaceae</taxon>
    </lineage>
</organism>
<sequence length="350" mass="39038">MGQTFNHDSFASHIIQPATALDTLYCVCSDELLLRNETVDSIRQACRDKGYNERTSLILDANGNWSAIQECTQSISLFGDLKILEITIPTGKPGKTGATALINLATQVQKGEITDTIIIISLPKLDKTTAKSKWAQQLLATASVVNIANIDRQQLPAWIKQRLKKQNQSVDEATLAWMTDKVEGNLFAAHQEILKLGLLYPEGQIQAEDIELAILDVARYDVFSLSNAMLEGNGQRTVRMIQGLKAEGEALPLVLGVMTREIRTLYTLASARQQGENVSGLFRQLYIFPPRDKLIRQALERLSLKQLMGMIQHAHDIDRLFKGYPVNGRMDDAWEEITRLALKVVNPAIL</sequence>
<dbReference type="Pfam" id="PF06144">
    <property type="entry name" value="DNA_pol3_delta"/>
    <property type="match status" value="1"/>
</dbReference>
<dbReference type="CDD" id="cd18138">
    <property type="entry name" value="HLD_clamp_pol_III_delta"/>
    <property type="match status" value="1"/>
</dbReference>
<evidence type="ECO:0000256" key="6">
    <source>
        <dbReference type="ARBA" id="ARBA00022932"/>
    </source>
</evidence>
<dbReference type="InterPro" id="IPR005790">
    <property type="entry name" value="DNA_polIII_delta"/>
</dbReference>